<proteinExistence type="predicted"/>
<dbReference type="AlphaFoldDB" id="A0A382LF19"/>
<protein>
    <recommendedName>
        <fullName evidence="2">DUF1501 domain-containing protein</fullName>
    </recommendedName>
</protein>
<name>A0A382LF19_9ZZZZ</name>
<reference evidence="1" key="1">
    <citation type="submission" date="2018-05" db="EMBL/GenBank/DDBJ databases">
        <authorList>
            <person name="Lanie J.A."/>
            <person name="Ng W.-L."/>
            <person name="Kazmierczak K.M."/>
            <person name="Andrzejewski T.M."/>
            <person name="Davidsen T.M."/>
            <person name="Wayne K.J."/>
            <person name="Tettelin H."/>
            <person name="Glass J.I."/>
            <person name="Rusch D."/>
            <person name="Podicherti R."/>
            <person name="Tsui H.-C.T."/>
            <person name="Winkler M.E."/>
        </authorList>
    </citation>
    <scope>NUCLEOTIDE SEQUENCE</scope>
</reference>
<gene>
    <name evidence="1" type="ORF">METZ01_LOCUS288123</name>
</gene>
<organism evidence="1">
    <name type="scientific">marine metagenome</name>
    <dbReference type="NCBI Taxonomy" id="408172"/>
    <lineage>
        <taxon>unclassified sequences</taxon>
        <taxon>metagenomes</taxon>
        <taxon>ecological metagenomes</taxon>
    </lineage>
</organism>
<dbReference type="Pfam" id="PF07394">
    <property type="entry name" value="DUF1501"/>
    <property type="match status" value="1"/>
</dbReference>
<dbReference type="PROSITE" id="PS51318">
    <property type="entry name" value="TAT"/>
    <property type="match status" value="1"/>
</dbReference>
<evidence type="ECO:0000313" key="1">
    <source>
        <dbReference type="EMBL" id="SVC35269.1"/>
    </source>
</evidence>
<dbReference type="InterPro" id="IPR010869">
    <property type="entry name" value="DUF1501"/>
</dbReference>
<accession>A0A382LF19</accession>
<sequence>MITLYGKSGERFCDGLSRRSFLSVGALGFAGATLPKLLRAERTAGIGRSHKAIINVMLPGGPPHQDMVDLKPDAPSDIRGEFKPIGTNVPGIQISEHMPYMAKMMDKFAIIRSMVDSQPDHDLYQCLAGLTRKTRGIAGGIASMGAWASHLYGSVRPGMPAHLTLMHPTGHKQWGDPGTGGFLGREHGPFRLGKGKDDNKGLNTVENMTLRDLSLERLQDRHALRRSFDGFRRDLDEASKEFGSLDEFEKQALGILSSSQMADALDLSKEDPRIIERYGKPDPEWRADGAPKMTTNLLLARRLVEAGARYVSLNFSRWDWHGGNFD</sequence>
<feature type="non-terminal residue" evidence="1">
    <location>
        <position position="326"/>
    </location>
</feature>
<dbReference type="InterPro" id="IPR006311">
    <property type="entry name" value="TAT_signal"/>
</dbReference>
<evidence type="ECO:0008006" key="2">
    <source>
        <dbReference type="Google" id="ProtNLM"/>
    </source>
</evidence>
<dbReference type="EMBL" id="UINC01086629">
    <property type="protein sequence ID" value="SVC35269.1"/>
    <property type="molecule type" value="Genomic_DNA"/>
</dbReference>